<feature type="domain" description="Retrovirus-related Pol polyprotein from transposon TNT 1-94-like beta-barrel" evidence="2">
    <location>
        <begin position="252"/>
        <end position="329"/>
    </location>
</feature>
<sequence length="395" mass="44439">MYQRQELIRHAYLFLQIPAANDGFWQAMLKTALETIPQLTEENYSIWEDKMTALLKLQGDLQGLKNPVIPLGEGDNAELKLLLVSKIDSVTHNNVVTANNSELAQKIWISIKERFASSQSSNRARMLYKFLYVKFQEDAVERFVTNIKVVIKKMVDLGIKLPEDILAYLVLFKFPFSLQTLKRQIMHLDKDLDVKFAALFSQKGKSKSNGNNNSNGQSNQSKRCQNGYHNPKQDENHSRDNCWHLHPEVAPDCGASTYIFNDEKFFDSIEKGDFNVIKTGKKDATLPIKGKGSVRLSWGSKTITLNNCLLVPDIVINLISAGQLTEKGYTLTTKNSKFSVSKDGCVAFEGKVNNGLFSVNNPDFPGKDFDSSVNVAQEKESTEEVDNKLGHALIH</sequence>
<gene>
    <name evidence="3" type="ORF">VP01_1645g10</name>
</gene>
<evidence type="ECO:0000259" key="2">
    <source>
        <dbReference type="Pfam" id="PF22936"/>
    </source>
</evidence>
<accession>A0A0L6VH84</accession>
<dbReference type="AlphaFoldDB" id="A0A0L6VH84"/>
<dbReference type="Pfam" id="PF22936">
    <property type="entry name" value="Pol_BBD"/>
    <property type="match status" value="1"/>
</dbReference>
<reference evidence="3 4" key="1">
    <citation type="submission" date="2015-08" db="EMBL/GenBank/DDBJ databases">
        <title>Next Generation Sequencing and Analysis of the Genome of Puccinia sorghi L Schw, the Causal Agent of Maize Common Rust.</title>
        <authorList>
            <person name="Rochi L."/>
            <person name="Burguener G."/>
            <person name="Darino M."/>
            <person name="Turjanski A."/>
            <person name="Kreff E."/>
            <person name="Dieguez M.J."/>
            <person name="Sacco F."/>
        </authorList>
    </citation>
    <scope>NUCLEOTIDE SEQUENCE [LARGE SCALE GENOMIC DNA]</scope>
    <source>
        <strain evidence="3 4">RO10H11247</strain>
    </source>
</reference>
<feature type="compositionally biased region" description="Low complexity" evidence="1">
    <location>
        <begin position="204"/>
        <end position="222"/>
    </location>
</feature>
<feature type="region of interest" description="Disordered" evidence="1">
    <location>
        <begin position="204"/>
        <end position="239"/>
    </location>
</feature>
<organism evidence="3 4">
    <name type="scientific">Puccinia sorghi</name>
    <dbReference type="NCBI Taxonomy" id="27349"/>
    <lineage>
        <taxon>Eukaryota</taxon>
        <taxon>Fungi</taxon>
        <taxon>Dikarya</taxon>
        <taxon>Basidiomycota</taxon>
        <taxon>Pucciniomycotina</taxon>
        <taxon>Pucciniomycetes</taxon>
        <taxon>Pucciniales</taxon>
        <taxon>Pucciniaceae</taxon>
        <taxon>Puccinia</taxon>
    </lineage>
</organism>
<dbReference type="InterPro" id="IPR054722">
    <property type="entry name" value="PolX-like_BBD"/>
</dbReference>
<evidence type="ECO:0000313" key="4">
    <source>
        <dbReference type="Proteomes" id="UP000037035"/>
    </source>
</evidence>
<dbReference type="Pfam" id="PF14223">
    <property type="entry name" value="Retrotran_gag_2"/>
    <property type="match status" value="1"/>
</dbReference>
<comment type="caution">
    <text evidence="3">The sequence shown here is derived from an EMBL/GenBank/DDBJ whole genome shotgun (WGS) entry which is preliminary data.</text>
</comment>
<dbReference type="Proteomes" id="UP000037035">
    <property type="component" value="Unassembled WGS sequence"/>
</dbReference>
<evidence type="ECO:0000256" key="1">
    <source>
        <dbReference type="SAM" id="MobiDB-lite"/>
    </source>
</evidence>
<keyword evidence="4" id="KW-1185">Reference proteome</keyword>
<evidence type="ECO:0000313" key="3">
    <source>
        <dbReference type="EMBL" id="KNZ59912.1"/>
    </source>
</evidence>
<dbReference type="VEuPathDB" id="FungiDB:VP01_1645g10"/>
<name>A0A0L6VH84_9BASI</name>
<dbReference type="EMBL" id="LAVV01006443">
    <property type="protein sequence ID" value="KNZ59912.1"/>
    <property type="molecule type" value="Genomic_DNA"/>
</dbReference>
<dbReference type="OrthoDB" id="1739705at2759"/>
<protein>
    <recommendedName>
        <fullName evidence="2">Retrovirus-related Pol polyprotein from transposon TNT 1-94-like beta-barrel domain-containing protein</fullName>
    </recommendedName>
</protein>
<proteinExistence type="predicted"/>